<comment type="caution">
    <text evidence="1">The sequence shown here is derived from an EMBL/GenBank/DDBJ whole genome shotgun (WGS) entry which is preliminary data.</text>
</comment>
<keyword evidence="2" id="KW-1185">Reference proteome</keyword>
<accession>A0ACC3TUU6</accession>
<proteinExistence type="predicted"/>
<gene>
    <name evidence="1" type="ORF">V1517DRAFT_343820</name>
</gene>
<evidence type="ECO:0000313" key="1">
    <source>
        <dbReference type="EMBL" id="KAK9324958.1"/>
    </source>
</evidence>
<evidence type="ECO:0000313" key="2">
    <source>
        <dbReference type="Proteomes" id="UP001489719"/>
    </source>
</evidence>
<dbReference type="EMBL" id="MU970044">
    <property type="protein sequence ID" value="KAK9324958.1"/>
    <property type="molecule type" value="Genomic_DNA"/>
</dbReference>
<dbReference type="Proteomes" id="UP001489719">
    <property type="component" value="Unassembled WGS sequence"/>
</dbReference>
<reference evidence="2" key="1">
    <citation type="journal article" date="2024" name="Front. Bioeng. Biotechnol.">
        <title>Genome-scale model development and genomic sequencing of the oleaginous clade Lipomyces.</title>
        <authorList>
            <person name="Czajka J.J."/>
            <person name="Han Y."/>
            <person name="Kim J."/>
            <person name="Mondo S.J."/>
            <person name="Hofstad B.A."/>
            <person name="Robles A."/>
            <person name="Haridas S."/>
            <person name="Riley R."/>
            <person name="LaButti K."/>
            <person name="Pangilinan J."/>
            <person name="Andreopoulos W."/>
            <person name="Lipzen A."/>
            <person name="Yan J."/>
            <person name="Wang M."/>
            <person name="Ng V."/>
            <person name="Grigoriev I.V."/>
            <person name="Spatafora J.W."/>
            <person name="Magnuson J.K."/>
            <person name="Baker S.E."/>
            <person name="Pomraning K.R."/>
        </authorList>
    </citation>
    <scope>NUCLEOTIDE SEQUENCE [LARGE SCALE GENOMIC DNA]</scope>
    <source>
        <strain evidence="2">CBS 10300</strain>
    </source>
</reference>
<sequence>MNSMAGESATGWRDLRSVALTEVLSSSTNKRVQLFAAVASAAKANEVASDLPLIIHLIFSTCALYEDHASRMAVIHALRTVLESNLATVTDAFVPALKRESEKKGMATADYFVLLEWTNETIDILSKHDLSVYNKWLTDLVTTQAVCLDECLSSASDKKRRLAVAAQKSTKRALVSELTTVEDSCGKYLDLLVSKTSKVTGSSLIGILTSAVAELKVNQQAYNVVQERRSEIYAFYAREILGSKLSVRPHNARALNRCFEEFLTSDDLNKEIAAPFGRAILRAPEVVLGPVSLQLVKSFSPSVDCSSAVLNHLVNPLLSALKSTKDTVREHGAQTLSALFRKCSDEEIVAKIANELLTPLKTSKVTVPEQRAMYAQALMSLPQSNSLSQAVPPDLVTIAAKEMNELAMSSIVASIFYHIKTGLESDTGIGKGVLDGILKGLADKRANLRRFWIMAFGDFVLSVNKKCPKPVLDFIKEIVPTLLDSWKEVNTNPIAAVQSKIIVAGYIVTAILTSLGSMKDAAIDGVLAKAKIMDAALTFAPKPSFLLFDRIYTKLATLEEQLWGVRALLATATDVEANKDSGKAWALSFLYFVTSSSVDSRVRLQAASALTEAYCARPSVVSTVIISALWQWISQLEDPSPKEQSPAISSSSLKRLRIVLQTITPIGADVPIEVVQNQLVEMVVLTHHHLLESAQDWVTLCQRVKIDPGELVGDKARELQAALLASATKDASSEYTIDATMRAAATLAFVSPEVVAPSLRDMFVHDLNPTRLDGITDEDVRIWLTPDGVLCVDVLSKNNEKYAVDKNTKDYATLKWEAEVRAELAKKAAPTQKKLTKDEQAKVNEQIAKEKAIRGRVQNAFLHVRRGVKLIHFLCAGTNNGPEIWFPPATKALVAVLRNNISLILGSSGVDTFLDLSENLNPRLGPLRKFVGVALLRVIGVTDVPESLAEEPLREIVTRVLYRLRFLSEQIPLDAISLIYVLPLILLVCAKKGIDCTNAEEKDEQLMLAIETLTLHTEIFANTSVPRLEVLNAVISLMTSYPARNKAAKECLLGICQSMAMNITDAELNVLLEATISGDSFVRAAVLEAIDAEFEISQVTYSNELWIACHDENELNAKVANSIWDENDLDIDEATPIKMLPFLENSDTQIRNATSRAIADALEQEMSDKPTMFRDVLHALMELYRERAKPPATIYDEFGMVVKSSLEQRDPWEVRSGIASTLKEIAPTFPESELCDFVRFLVDDGPLGDKDANVRQQMQEAGVLILNLHAKNQVDSLMPMLEACLSAKHTGSDVQDRVKECAIILYGTLARHLDDDARLPPIIDRLITTLKVPSENVQFAVSESLPPLIKRVDGAKVGEYVEKLLKQLFGANRYSERRGAAFGVAGIVKGAGISAIADYDIIRSLTIALEDKKDPKKRQGVQFAFETLSMTLGRYFEPYVIEILPLLLSSLGDGSPEVREATADAAKEIMKHTTSYGIKQLIPLTLESFNQTQWRSKKGSVELLGAMAYLDPRQLSESLSSIIPEIVGALNDTHKEVRKAASLSLQRFGEVISNPEIQSLVPILLKAISDPTKYVDEALDSLLKTSFVHYIDAPSLALIIYILHRGLRDRSASTKRKACQIVGNMASLTDSKDLVPYLNSLVAELEVSMVDPVPATRATASRALGSLIEKLGEEQMPDLIPKLLNMLRADDNEGDRLGAAQALSEAVSGLGVRKLEELLPAILKNVSSPKANIRESFMNLMIFLPAAFGNNFSPYLARVIPPILAGLADDVEPIRDISLRAGRMIVKNYATRAVDLLLPELERGLSDESYRIRLSSIELTGDLLFQITGISGKSTQPEDEEEETMGVEVHSSLREVLGQERRDRILAALYVCRSDVTAVVRNAAVEVWKSLVPNTPRTVKDILPVLSQLIIRRLSSSDDDQRENASQTLADLVRRFGESLLTQFLPTLESGLFSNDPDLKQGICVALSELIEATPPNILASHESALMAFVRSALVDSDANVREAAAHTFDTLHEIFGDAAVNQILPHLLNLLQTDGQSEYALAAFKEIMSMKSHVIFPVLIPVLLKAPVTAFNARALGSLAEVAGSALYEHLEQIINALFGTLLDSEDVDTGKDINDAIDTIVASIDDEEGVEMVMDIFIGLAQDGSTKKRSGAFDHMAVYFEATDVDDYSEYAQQWLTQGLASLDDDAQDVVASAWKCLSILVTKLHKDELLELVIPTSKQLHDVGSPGTDMAGFALPKGPSAILPIFSQGLMYGTSDQREHAARGIAYIVQRTPADVLRPFVTPIVGPLIRTVGERFPPEVKIAILDALVVLLAKIPAFLRPFLPQLQRTFTKSLTDSTSEGLHESAQKALDVLASIQPARK</sequence>
<protein>
    <submittedName>
        <fullName evidence="1">Armadillo-type protein</fullName>
    </submittedName>
</protein>
<organism evidence="1 2">
    <name type="scientific">Lipomyces orientalis</name>
    <dbReference type="NCBI Taxonomy" id="1233043"/>
    <lineage>
        <taxon>Eukaryota</taxon>
        <taxon>Fungi</taxon>
        <taxon>Dikarya</taxon>
        <taxon>Ascomycota</taxon>
        <taxon>Saccharomycotina</taxon>
        <taxon>Lipomycetes</taxon>
        <taxon>Lipomycetales</taxon>
        <taxon>Lipomycetaceae</taxon>
        <taxon>Lipomyces</taxon>
    </lineage>
</organism>
<name>A0ACC3TUU6_9ASCO</name>